<dbReference type="InterPro" id="IPR036193">
    <property type="entry name" value="ADK_active_lid_dom_sf"/>
</dbReference>
<gene>
    <name evidence="6" type="ORF">KIPB_010662</name>
</gene>
<dbReference type="GO" id="GO:0005524">
    <property type="term" value="F:ATP binding"/>
    <property type="evidence" value="ECO:0007669"/>
    <property type="project" value="InterPro"/>
</dbReference>
<evidence type="ECO:0000256" key="2">
    <source>
        <dbReference type="ARBA" id="ARBA00022679"/>
    </source>
</evidence>
<evidence type="ECO:0000313" key="6">
    <source>
        <dbReference type="EMBL" id="GIQ88416.1"/>
    </source>
</evidence>
<keyword evidence="3" id="KW-0547">Nucleotide-binding</keyword>
<dbReference type="OrthoDB" id="439792at2759"/>
<proteinExistence type="inferred from homology"/>
<dbReference type="InterPro" id="IPR000850">
    <property type="entry name" value="Adenylat/UMP-CMP_kin"/>
</dbReference>
<keyword evidence="2 5" id="KW-0808">Transferase</keyword>
<evidence type="ECO:0000256" key="1">
    <source>
        <dbReference type="ARBA" id="ARBA00007220"/>
    </source>
</evidence>
<sequence length="154" mass="17014">MSETHYAPRIILAGPPGSGKGTIAPFLVKEFGVHHIAPGDMLRQHKRDGTELGKRAAAFMAKGNLVPVEIVVQMMLDRINEPEVKRAGFVLDGFPRSMEQATAFFDKGVTCTHFIKLEIPDEQVISRMKGRRIDSVTGETYHVTYKPPPADIAD</sequence>
<keyword evidence="4 5" id="KW-0418">Kinase</keyword>
<evidence type="ECO:0000256" key="5">
    <source>
        <dbReference type="RuleBase" id="RU003330"/>
    </source>
</evidence>
<dbReference type="Pfam" id="PF00406">
    <property type="entry name" value="ADK"/>
    <property type="match status" value="1"/>
</dbReference>
<evidence type="ECO:0000256" key="3">
    <source>
        <dbReference type="ARBA" id="ARBA00022741"/>
    </source>
</evidence>
<evidence type="ECO:0000256" key="4">
    <source>
        <dbReference type="ARBA" id="ARBA00022777"/>
    </source>
</evidence>
<comment type="caution">
    <text evidence="6">The sequence shown here is derived from an EMBL/GenBank/DDBJ whole genome shotgun (WGS) entry which is preliminary data.</text>
</comment>
<dbReference type="PRINTS" id="PR00094">
    <property type="entry name" value="ADENYLTKNASE"/>
</dbReference>
<name>A0A9K3D5H1_9EUKA</name>
<dbReference type="Gene3D" id="3.40.50.300">
    <property type="entry name" value="P-loop containing nucleotide triphosphate hydrolases"/>
    <property type="match status" value="1"/>
</dbReference>
<dbReference type="Proteomes" id="UP000265618">
    <property type="component" value="Unassembled WGS sequence"/>
</dbReference>
<comment type="similarity">
    <text evidence="1 5">Belongs to the adenylate kinase family.</text>
</comment>
<dbReference type="PANTHER" id="PTHR23359">
    <property type="entry name" value="NUCLEOTIDE KINASE"/>
    <property type="match status" value="1"/>
</dbReference>
<dbReference type="CDD" id="cd01428">
    <property type="entry name" value="ADK"/>
    <property type="match status" value="1"/>
</dbReference>
<dbReference type="HAMAP" id="MF_00235">
    <property type="entry name" value="Adenylate_kinase_Adk"/>
    <property type="match status" value="1"/>
</dbReference>
<feature type="non-terminal residue" evidence="6">
    <location>
        <position position="1"/>
    </location>
</feature>
<dbReference type="SUPFAM" id="SSF57774">
    <property type="entry name" value="Microbial and mitochondrial ADK, insert 'zinc finger' domain"/>
    <property type="match status" value="1"/>
</dbReference>
<dbReference type="SUPFAM" id="SSF52540">
    <property type="entry name" value="P-loop containing nucleoside triphosphate hydrolases"/>
    <property type="match status" value="1"/>
</dbReference>
<dbReference type="AlphaFoldDB" id="A0A9K3D5H1"/>
<dbReference type="EMBL" id="BDIP01004053">
    <property type="protein sequence ID" value="GIQ88416.1"/>
    <property type="molecule type" value="Genomic_DNA"/>
</dbReference>
<protein>
    <submittedName>
        <fullName evidence="6">Adenylate kinase/UMP-CMP kinase</fullName>
    </submittedName>
</protein>
<dbReference type="PROSITE" id="PS00113">
    <property type="entry name" value="ADENYLATE_KINASE"/>
    <property type="match status" value="1"/>
</dbReference>
<evidence type="ECO:0000313" key="7">
    <source>
        <dbReference type="Proteomes" id="UP000265618"/>
    </source>
</evidence>
<keyword evidence="7" id="KW-1185">Reference proteome</keyword>
<accession>A0A9K3D5H1</accession>
<dbReference type="GO" id="GO:0004017">
    <property type="term" value="F:AMP kinase activity"/>
    <property type="evidence" value="ECO:0007669"/>
    <property type="project" value="InterPro"/>
</dbReference>
<dbReference type="InterPro" id="IPR027417">
    <property type="entry name" value="P-loop_NTPase"/>
</dbReference>
<organism evidence="6 7">
    <name type="scientific">Kipferlia bialata</name>
    <dbReference type="NCBI Taxonomy" id="797122"/>
    <lineage>
        <taxon>Eukaryota</taxon>
        <taxon>Metamonada</taxon>
        <taxon>Carpediemonas-like organisms</taxon>
        <taxon>Kipferlia</taxon>
    </lineage>
</organism>
<dbReference type="InterPro" id="IPR033690">
    <property type="entry name" value="Adenylat_kinase_CS"/>
</dbReference>
<reference evidence="6 7" key="1">
    <citation type="journal article" date="2018" name="PLoS ONE">
        <title>The draft genome of Kipferlia bialata reveals reductive genome evolution in fornicate parasites.</title>
        <authorList>
            <person name="Tanifuji G."/>
            <person name="Takabayashi S."/>
            <person name="Kume K."/>
            <person name="Takagi M."/>
            <person name="Nakayama T."/>
            <person name="Kamikawa R."/>
            <person name="Inagaki Y."/>
            <person name="Hashimoto T."/>
        </authorList>
    </citation>
    <scope>NUCLEOTIDE SEQUENCE [LARGE SCALE GENOMIC DNA]</scope>
    <source>
        <strain evidence="6">NY0173</strain>
    </source>
</reference>